<keyword evidence="6" id="KW-0949">S-adenosyl-L-methionine</keyword>
<evidence type="ECO:0000256" key="1">
    <source>
        <dbReference type="ARBA" id="ARBA00004797"/>
    </source>
</evidence>
<dbReference type="FunFam" id="3.30.1960.10:FF:000003">
    <property type="entry name" value="tRNA methyltransferase"/>
    <property type="match status" value="1"/>
</dbReference>
<comment type="similarity">
    <text evidence="2">Belongs to the TYW3 family.</text>
</comment>
<dbReference type="PANTHER" id="PTHR48418">
    <property type="entry name" value="TRNA WYBUTOSINE-SYNTHESIZING PROTEIN 3"/>
    <property type="match status" value="1"/>
</dbReference>
<dbReference type="EC" id="2.1.1.282" evidence="3"/>
<dbReference type="GO" id="GO:0008033">
    <property type="term" value="P:tRNA processing"/>
    <property type="evidence" value="ECO:0007669"/>
    <property type="project" value="UniProtKB-KW"/>
</dbReference>
<dbReference type="PANTHER" id="PTHR48418:SF1">
    <property type="entry name" value="TRNA WYBUTOSINE-SYNTHESIZING PROTEIN 3"/>
    <property type="match status" value="1"/>
</dbReference>
<comment type="caution">
    <text evidence="13">The sequence shown here is derived from an EMBL/GenBank/DDBJ whole genome shotgun (WGS) entry which is preliminary data.</text>
</comment>
<accession>A0A3D8S1Q3</accession>
<gene>
    <name evidence="13" type="ORF">BP6252_04853</name>
</gene>
<evidence type="ECO:0000256" key="11">
    <source>
        <dbReference type="ARBA" id="ARBA00069229"/>
    </source>
</evidence>
<reference evidence="13 14" key="1">
    <citation type="journal article" date="2018" name="IMA Fungus">
        <title>IMA Genome-F 9: Draft genome sequence of Annulohypoxylon stygium, Aspergillus mulundensis, Berkeleyomyces basicola (syn. Thielaviopsis basicola), Ceratocystis smalleyi, two Cercospora beticola strains, Coleophoma cylindrospora, Fusarium fracticaudum, Phialophora cf. hyalina, and Morchella septimelata.</title>
        <authorList>
            <person name="Wingfield B.D."/>
            <person name="Bills G.F."/>
            <person name="Dong Y."/>
            <person name="Huang W."/>
            <person name="Nel W.J."/>
            <person name="Swalarsk-Parry B.S."/>
            <person name="Vaghefi N."/>
            <person name="Wilken P.M."/>
            <person name="An Z."/>
            <person name="de Beer Z.W."/>
            <person name="De Vos L."/>
            <person name="Chen L."/>
            <person name="Duong T.A."/>
            <person name="Gao Y."/>
            <person name="Hammerbacher A."/>
            <person name="Kikkert J.R."/>
            <person name="Li Y."/>
            <person name="Li H."/>
            <person name="Li K."/>
            <person name="Li Q."/>
            <person name="Liu X."/>
            <person name="Ma X."/>
            <person name="Naidoo K."/>
            <person name="Pethybridge S.J."/>
            <person name="Sun J."/>
            <person name="Steenkamp E.T."/>
            <person name="van der Nest M.A."/>
            <person name="van Wyk S."/>
            <person name="Wingfield M.J."/>
            <person name="Xiong C."/>
            <person name="Yue Q."/>
            <person name="Zhang X."/>
        </authorList>
    </citation>
    <scope>NUCLEOTIDE SEQUENCE [LARGE SCALE GENOMIC DNA]</scope>
    <source>
        <strain evidence="13 14">BP6252</strain>
    </source>
</reference>
<evidence type="ECO:0000259" key="12">
    <source>
        <dbReference type="Pfam" id="PF02676"/>
    </source>
</evidence>
<evidence type="ECO:0000313" key="14">
    <source>
        <dbReference type="Proteomes" id="UP000256645"/>
    </source>
</evidence>
<proteinExistence type="inferred from homology"/>
<feature type="domain" description="tRNA wybutosine-synthesizing protein" evidence="12">
    <location>
        <begin position="19"/>
        <end position="264"/>
    </location>
</feature>
<keyword evidence="14" id="KW-1185">Reference proteome</keyword>
<dbReference type="STRING" id="1849047.A0A3D8S1Q3"/>
<evidence type="ECO:0000256" key="5">
    <source>
        <dbReference type="ARBA" id="ARBA00022679"/>
    </source>
</evidence>
<dbReference type="GO" id="GO:0008168">
    <property type="term" value="F:methyltransferase activity"/>
    <property type="evidence" value="ECO:0007669"/>
    <property type="project" value="UniProtKB-KW"/>
</dbReference>
<evidence type="ECO:0000256" key="7">
    <source>
        <dbReference type="ARBA" id="ARBA00022694"/>
    </source>
</evidence>
<evidence type="ECO:0000256" key="6">
    <source>
        <dbReference type="ARBA" id="ARBA00022691"/>
    </source>
</evidence>
<protein>
    <recommendedName>
        <fullName evidence="11">tRNA wybutosine-synthesizing protein 3</fullName>
        <ecNumber evidence="3">2.1.1.282</ecNumber>
    </recommendedName>
    <alternativeName>
        <fullName evidence="8">tRNA(Phe) 7-((3-amino-3-carboxypropyl)-4-demethylwyosine(37)-N(4))-methyltransferase</fullName>
    </alternativeName>
</protein>
<dbReference type="OrthoDB" id="263283at2759"/>
<comment type="pathway">
    <text evidence="1">tRNA modification; wybutosine-tRNA(Phe) biosynthesis.</text>
</comment>
<evidence type="ECO:0000256" key="9">
    <source>
        <dbReference type="ARBA" id="ARBA00049202"/>
    </source>
</evidence>
<evidence type="ECO:0000256" key="8">
    <source>
        <dbReference type="ARBA" id="ARBA00030554"/>
    </source>
</evidence>
<evidence type="ECO:0000256" key="4">
    <source>
        <dbReference type="ARBA" id="ARBA00022603"/>
    </source>
</evidence>
<comment type="catalytic activity">
    <reaction evidence="9">
        <text>4-demethyl-7-[(3S)-3-amino-3-carboxypropyl]wyosine(37) in tRNA(Phe) + S-adenosyl-L-methionine = 7-[(3S)-3-amino-3-carboxypropyl]wyosine(37) in tRNA(Phe) + S-adenosyl-L-homocysteine + H(+)</text>
        <dbReference type="Rhea" id="RHEA:36635"/>
        <dbReference type="Rhea" id="RHEA-COMP:10378"/>
        <dbReference type="Rhea" id="RHEA-COMP:10379"/>
        <dbReference type="ChEBI" id="CHEBI:15378"/>
        <dbReference type="ChEBI" id="CHEBI:57856"/>
        <dbReference type="ChEBI" id="CHEBI:59789"/>
        <dbReference type="ChEBI" id="CHEBI:73543"/>
        <dbReference type="ChEBI" id="CHEBI:73550"/>
        <dbReference type="EC" id="2.1.1.282"/>
    </reaction>
</comment>
<dbReference type="EMBL" id="PDLM01000004">
    <property type="protein sequence ID" value="RDW80215.1"/>
    <property type="molecule type" value="Genomic_DNA"/>
</dbReference>
<dbReference type="Gene3D" id="3.30.1960.10">
    <property type="entry name" value="tRNA wybutosine-synthesizing-like"/>
    <property type="match status" value="1"/>
</dbReference>
<keyword evidence="5" id="KW-0808">Transferase</keyword>
<organism evidence="13 14">
    <name type="scientific">Coleophoma cylindrospora</name>
    <dbReference type="NCBI Taxonomy" id="1849047"/>
    <lineage>
        <taxon>Eukaryota</taxon>
        <taxon>Fungi</taxon>
        <taxon>Dikarya</taxon>
        <taxon>Ascomycota</taxon>
        <taxon>Pezizomycotina</taxon>
        <taxon>Leotiomycetes</taxon>
        <taxon>Helotiales</taxon>
        <taxon>Dermateaceae</taxon>
        <taxon>Coleophoma</taxon>
    </lineage>
</organism>
<dbReference type="InterPro" id="IPR003827">
    <property type="entry name" value="tRNA_yW-synthesising"/>
</dbReference>
<evidence type="ECO:0000256" key="10">
    <source>
        <dbReference type="ARBA" id="ARBA00058049"/>
    </source>
</evidence>
<comment type="function">
    <text evidence="10">S-adenosyl-L-methionine-dependent methyltransferase that acts as a component of the wybutosine biosynthesis pathway. Wybutosine is a hyper modified guanosine with a tricyclic base found at the 3'-position adjacent to the anticodon of eukaryotic phenylalanine tRNA. Probably methylates N-4 position of wybutosine-86 to produce wybutosine-72.</text>
</comment>
<evidence type="ECO:0000256" key="3">
    <source>
        <dbReference type="ARBA" id="ARBA00012750"/>
    </source>
</evidence>
<evidence type="ECO:0000313" key="13">
    <source>
        <dbReference type="EMBL" id="RDW80215.1"/>
    </source>
</evidence>
<dbReference type="AlphaFoldDB" id="A0A3D8S1Q3"/>
<dbReference type="SUPFAM" id="SSF111278">
    <property type="entry name" value="SSo0622-like"/>
    <property type="match status" value="1"/>
</dbReference>
<evidence type="ECO:0000256" key="2">
    <source>
        <dbReference type="ARBA" id="ARBA00008569"/>
    </source>
</evidence>
<sequence>MAPAKPQAISSLPTSFLSKKAKILSSLSVPNAEYDDLSPKGSVDEGIRELIDEINQLEGCVTTSSCAGRVSVFLEGKRAKKGDFTEENDGSSREKVTVAGVGGKGAGGRWLFVSHDPVDFEKEGTDLVKLLGMQQEDGGLLSRKENAARTGDVRFIHFKFEPMILHVLTASLAQAQIVLAAALQAGFRESGALNLLPTGTEDATPMVGIRTMGLSLESLIGYASDDGERETCTVGEDYLRTLLEISNERFVENQKRIQRFRTLLMTTPSEKLGEDGKVWEDADVRRKRMREEGLKRKLEKESVVDAEKMDEEVDMQLGFPDENT</sequence>
<dbReference type="GO" id="GO:0032259">
    <property type="term" value="P:methylation"/>
    <property type="evidence" value="ECO:0007669"/>
    <property type="project" value="UniProtKB-KW"/>
</dbReference>
<keyword evidence="4" id="KW-0489">Methyltransferase</keyword>
<keyword evidence="7" id="KW-0819">tRNA processing</keyword>
<dbReference type="InterPro" id="IPR036602">
    <property type="entry name" value="tRNA_yW-synthesising-like_sf"/>
</dbReference>
<dbReference type="Proteomes" id="UP000256645">
    <property type="component" value="Unassembled WGS sequence"/>
</dbReference>
<name>A0A3D8S1Q3_9HELO</name>
<dbReference type="Pfam" id="PF02676">
    <property type="entry name" value="TYW3"/>
    <property type="match status" value="1"/>
</dbReference>